<dbReference type="GO" id="GO:0046354">
    <property type="term" value="P:mannan biosynthetic process"/>
    <property type="evidence" value="ECO:0007669"/>
    <property type="project" value="TreeGrafter"/>
</dbReference>
<comment type="subcellular location">
    <subcellularLocation>
        <location evidence="1">Golgi apparatus membrane</location>
        <topology evidence="1">Single-pass type II membrane protein</topology>
    </subcellularLocation>
</comment>
<protein>
    <recommendedName>
        <fullName evidence="14">Alpha-1,2-mannosyltransferase MNN2</fullName>
    </recommendedName>
</protein>
<dbReference type="FunCoup" id="G0VFG3">
    <property type="interactions" value="79"/>
</dbReference>
<evidence type="ECO:0000256" key="6">
    <source>
        <dbReference type="ARBA" id="ARBA00022968"/>
    </source>
</evidence>
<accession>G0VFG3</accession>
<evidence type="ECO:0000313" key="13">
    <source>
        <dbReference type="Proteomes" id="UP000001640"/>
    </source>
</evidence>
<comment type="pathway">
    <text evidence="2">Protein modification; protein glycosylation.</text>
</comment>
<dbReference type="GO" id="GO:0000026">
    <property type="term" value="F:alpha-1,2-mannosyltransferase activity"/>
    <property type="evidence" value="ECO:0007669"/>
    <property type="project" value="UniProtKB-ARBA"/>
</dbReference>
<name>G0VFG3_NAUCA</name>
<dbReference type="Proteomes" id="UP000001640">
    <property type="component" value="Chromosome 5"/>
</dbReference>
<proteinExistence type="inferred from homology"/>
<dbReference type="InterPro" id="IPR022751">
    <property type="entry name" value="Alpha_mannosyltransferase"/>
</dbReference>
<evidence type="ECO:0000256" key="5">
    <source>
        <dbReference type="ARBA" id="ARBA00022692"/>
    </source>
</evidence>
<keyword evidence="8" id="KW-0333">Golgi apparatus</keyword>
<evidence type="ECO:0000313" key="12">
    <source>
        <dbReference type="EMBL" id="CCC70229.1"/>
    </source>
</evidence>
<keyword evidence="4" id="KW-0808">Transferase</keyword>
<dbReference type="OMA" id="KGYQYKA"/>
<dbReference type="RefSeq" id="XP_003676589.1">
    <property type="nucleotide sequence ID" value="XM_003676541.1"/>
</dbReference>
<evidence type="ECO:0008006" key="14">
    <source>
        <dbReference type="Google" id="ProtNLM"/>
    </source>
</evidence>
<evidence type="ECO:0000256" key="11">
    <source>
        <dbReference type="SAM" id="MobiDB-lite"/>
    </source>
</evidence>
<evidence type="ECO:0000256" key="2">
    <source>
        <dbReference type="ARBA" id="ARBA00004922"/>
    </source>
</evidence>
<feature type="region of interest" description="Disordered" evidence="11">
    <location>
        <begin position="50"/>
        <end position="93"/>
    </location>
</feature>
<dbReference type="PANTHER" id="PTHR31646">
    <property type="entry name" value="ALPHA-1,2-MANNOSYLTRANSFERASE MNN2"/>
    <property type="match status" value="1"/>
</dbReference>
<dbReference type="STRING" id="1064592.G0VFG3"/>
<dbReference type="AlphaFoldDB" id="G0VFG3"/>
<reference evidence="12 13" key="1">
    <citation type="journal article" date="2011" name="Proc. Natl. Acad. Sci. U.S.A.">
        <title>Evolutionary erosion of yeast sex chromosomes by mating-type switching accidents.</title>
        <authorList>
            <person name="Gordon J.L."/>
            <person name="Armisen D."/>
            <person name="Proux-Wera E."/>
            <person name="Oheigeartaigh S.S."/>
            <person name="Byrne K.P."/>
            <person name="Wolfe K.H."/>
        </authorList>
    </citation>
    <scope>NUCLEOTIDE SEQUENCE [LARGE SCALE GENOMIC DNA]</scope>
    <source>
        <strain evidence="13">ATCC 76901 / BCRC 22586 / CBS 4309 / NBRC 1992 / NRRL Y-12630</strain>
    </source>
</reference>
<keyword evidence="5" id="KW-0812">Transmembrane</keyword>
<dbReference type="InParanoid" id="G0VFG3"/>
<keyword evidence="7" id="KW-1133">Transmembrane helix</keyword>
<evidence type="ECO:0000256" key="3">
    <source>
        <dbReference type="ARBA" id="ARBA00009105"/>
    </source>
</evidence>
<dbReference type="Pfam" id="PF11051">
    <property type="entry name" value="Mannosyl_trans3"/>
    <property type="match status" value="1"/>
</dbReference>
<dbReference type="eggNOG" id="ENOG502QQ16">
    <property type="taxonomic scope" value="Eukaryota"/>
</dbReference>
<dbReference type="GO" id="GO:0000139">
    <property type="term" value="C:Golgi membrane"/>
    <property type="evidence" value="ECO:0007669"/>
    <property type="project" value="UniProtKB-SubCell"/>
</dbReference>
<evidence type="ECO:0000256" key="7">
    <source>
        <dbReference type="ARBA" id="ARBA00022989"/>
    </source>
</evidence>
<keyword evidence="6" id="KW-0735">Signal-anchor</keyword>
<dbReference type="OrthoDB" id="430354at2759"/>
<evidence type="ECO:0000256" key="1">
    <source>
        <dbReference type="ARBA" id="ARBA00004323"/>
    </source>
</evidence>
<dbReference type="HOGENOM" id="CLU_013298_1_1_1"/>
<comment type="similarity">
    <text evidence="3">Belongs to the MNN1/MNT family.</text>
</comment>
<evidence type="ECO:0000256" key="8">
    <source>
        <dbReference type="ARBA" id="ARBA00023034"/>
    </source>
</evidence>
<keyword evidence="10" id="KW-0325">Glycoprotein</keyword>
<dbReference type="InterPro" id="IPR029044">
    <property type="entry name" value="Nucleotide-diphossugar_trans"/>
</dbReference>
<keyword evidence="13" id="KW-1185">Reference proteome</keyword>
<gene>
    <name evidence="12" type="primary">NCAS0E01590</name>
    <name evidence="12" type="ordered locus">NCAS_0E01590</name>
</gene>
<dbReference type="KEGG" id="ncs:NCAS_0E01590"/>
<evidence type="ECO:0000256" key="9">
    <source>
        <dbReference type="ARBA" id="ARBA00023136"/>
    </source>
</evidence>
<organism evidence="12 13">
    <name type="scientific">Naumovozyma castellii</name>
    <name type="common">Yeast</name>
    <name type="synonym">Saccharomyces castellii</name>
    <dbReference type="NCBI Taxonomy" id="27288"/>
    <lineage>
        <taxon>Eukaryota</taxon>
        <taxon>Fungi</taxon>
        <taxon>Dikarya</taxon>
        <taxon>Ascomycota</taxon>
        <taxon>Saccharomycotina</taxon>
        <taxon>Saccharomycetes</taxon>
        <taxon>Saccharomycetales</taxon>
        <taxon>Saccharomycetaceae</taxon>
        <taxon>Naumovozyma</taxon>
    </lineage>
</organism>
<feature type="compositionally biased region" description="Low complexity" evidence="11">
    <location>
        <begin position="51"/>
        <end position="63"/>
    </location>
</feature>
<dbReference type="EMBL" id="HE576756">
    <property type="protein sequence ID" value="CCC70229.1"/>
    <property type="molecule type" value="Genomic_DNA"/>
</dbReference>
<evidence type="ECO:0000256" key="4">
    <source>
        <dbReference type="ARBA" id="ARBA00022679"/>
    </source>
</evidence>
<dbReference type="SUPFAM" id="SSF53448">
    <property type="entry name" value="Nucleotide-diphospho-sugar transferases"/>
    <property type="match status" value="1"/>
</dbReference>
<reference key="2">
    <citation type="submission" date="2011-08" db="EMBL/GenBank/DDBJ databases">
        <title>Genome sequence of Naumovozyma castellii.</title>
        <authorList>
            <person name="Gordon J.L."/>
            <person name="Armisen D."/>
            <person name="Proux-Wera E."/>
            <person name="OhEigeartaigh S.S."/>
            <person name="Byrne K.P."/>
            <person name="Wolfe K.H."/>
        </authorList>
    </citation>
    <scope>NUCLEOTIDE SEQUENCE</scope>
    <source>
        <strain>Type strain:CBS 4309</strain>
    </source>
</reference>
<dbReference type="PANTHER" id="PTHR31646:SF1">
    <property type="entry name" value="ALPHA-1,2-MANNOSYLTRANSFERASE MNN2"/>
    <property type="match status" value="1"/>
</dbReference>
<sequence length="608" mass="69579">MVLLRRRFSRVFKLALLLSIVGAGLFFFNSGQYSESISVKDYKEYLQNYINSNSDPTPSSSPNAAKQPAANLKDESNKNNNKKNGGSVGSPKTHDEKMKAFFNTVFQHIIDYSPKGKTKKIYNKEKCLLDGDVGSRPENYKDWYKLSYKNLGNCLEVSDTEFTNLKTSHASFTENLNKLVLPKGTYKGDGIVLVGGGKFSLLSYLVIKTIRNLGTTLPIEVFIPPNEVEGESEFCSQTISDLDAKCIYISDILPKDMVSKFEFKGYQFKSLAIIASSFENLLLLDADNTPIKNLNTIFKQEPYASRGLVLWPDFWRRTTQPIYYKIAGIPVNLQKRVRNDIDDLTPVGVYTKPDMVDIPFHDFEGTMPDVSTESGQLMVNKSKHLATVLLALYYNVNGPNWYYPIFSQKAAGEGDKETFIAGANFYDLPYYQVKSKVGVDGYHRKEGFRGVAMLQHDFVQDYNRYKLASADIAREYSNPSSVVFDKSYTVQKFYDKYFDNTDEDIDVMFIHSNLPKFDPLPLWKDNDLIEDGKPVRSYTNLRKLGYHDIEYENFKTLKELLCEKNVDFKYLADEFKSNPQARMSFCKYITDRYKYLEETHQEALSASE</sequence>
<dbReference type="GeneID" id="96903861"/>
<keyword evidence="9" id="KW-0472">Membrane</keyword>
<dbReference type="FunFam" id="3.90.550.10:FF:000177">
    <property type="entry name" value="MNN5p Alpha-1,2-mannosyltransferase"/>
    <property type="match status" value="1"/>
</dbReference>
<evidence type="ECO:0000256" key="10">
    <source>
        <dbReference type="ARBA" id="ARBA00023180"/>
    </source>
</evidence>